<comment type="caution">
    <text evidence="1">The sequence shown here is derived from an EMBL/GenBank/DDBJ whole genome shotgun (WGS) entry which is preliminary data.</text>
</comment>
<keyword evidence="2" id="KW-1185">Reference proteome</keyword>
<organism evidence="1 2">
    <name type="scientific">Thelephora ganbajun</name>
    <name type="common">Ganba fungus</name>
    <dbReference type="NCBI Taxonomy" id="370292"/>
    <lineage>
        <taxon>Eukaryota</taxon>
        <taxon>Fungi</taxon>
        <taxon>Dikarya</taxon>
        <taxon>Basidiomycota</taxon>
        <taxon>Agaricomycotina</taxon>
        <taxon>Agaricomycetes</taxon>
        <taxon>Thelephorales</taxon>
        <taxon>Thelephoraceae</taxon>
        <taxon>Thelephora</taxon>
    </lineage>
</organism>
<evidence type="ECO:0000313" key="2">
    <source>
        <dbReference type="Proteomes" id="UP000886501"/>
    </source>
</evidence>
<accession>A0ACB6Z6K8</accession>
<gene>
    <name evidence="1" type="ORF">BDM02DRAFT_3189803</name>
</gene>
<sequence length="729" mass="80478">MFALQETNQMGREMCSIEPSALKEFKSMVRRDFKGLGPTPTDPPQPPTPPVSRSNVPSPANLMSPAIPPNHKRDSSNAVPSAAANAMQIGRQCLAAIPPCTRSQVIFADTETSGAEPSSSRVTGQVLPVQKLVANSQRGVGAYSVKYNYTNIDQAIGCARVHAIGPSSSYVNGSSSSQGYTKNHLEFTNEINRFQQRANSSMPSGTVTIKVILTRPETKGSKIVYLAIDADLSVDISVPASIGFVELCQECVSAILPKWRQWSKGYYLPVEQVVIQHKGAPVSGDRDCILQYFSKKTRGGIATKTYNFSIILDLNLVIEKKLYQEVSYHLEQESDVLDTGVPKDVVPQTQLGKSIMLSSQEVMSIGTHSQQPLKSCPTRPIPTQRQQGSQSTKTTGHKQRHVSRLERSLSDLQLDGPSALLKRHREDSEEGPSTKKARSRFYVPTLEDLQTAVQSQGASHNYWKTFLVTLKVIPTRLWSAEALTKVNFLTLPSVYARLDVNLEIVPTLKGAFKTAHSGLVTPNDGVLPLPLSGNVCVKQVYFSRADGVVKRYCPAEEQNYIHSEVGCLDWARILLDLTYGFIKAYEEDNGDFPGTIPKLHFVEAAIAECDGGKLFLIEEWIDTSKAPFMKYINNARAVSCVPQHAPEEMQNIANFLCFAQHVQYQVTKGTLFTSDYQGSGALLTDPQIITTPTLGKLFAKGNYKEAILKFRVEHECNNFCEYFELKTPS</sequence>
<protein>
    <submittedName>
        <fullName evidence="1">Uncharacterized protein</fullName>
    </submittedName>
</protein>
<proteinExistence type="predicted"/>
<name>A0ACB6Z6K8_THEGA</name>
<dbReference type="EMBL" id="MU118095">
    <property type="protein sequence ID" value="KAF9645310.1"/>
    <property type="molecule type" value="Genomic_DNA"/>
</dbReference>
<dbReference type="Proteomes" id="UP000886501">
    <property type="component" value="Unassembled WGS sequence"/>
</dbReference>
<reference evidence="1" key="1">
    <citation type="submission" date="2019-10" db="EMBL/GenBank/DDBJ databases">
        <authorList>
            <consortium name="DOE Joint Genome Institute"/>
            <person name="Kuo A."/>
            <person name="Miyauchi S."/>
            <person name="Kiss E."/>
            <person name="Drula E."/>
            <person name="Kohler A."/>
            <person name="Sanchez-Garcia M."/>
            <person name="Andreopoulos B."/>
            <person name="Barry K.W."/>
            <person name="Bonito G."/>
            <person name="Buee M."/>
            <person name="Carver A."/>
            <person name="Chen C."/>
            <person name="Cichocki N."/>
            <person name="Clum A."/>
            <person name="Culley D."/>
            <person name="Crous P.W."/>
            <person name="Fauchery L."/>
            <person name="Girlanda M."/>
            <person name="Hayes R."/>
            <person name="Keri Z."/>
            <person name="Labutti K."/>
            <person name="Lipzen A."/>
            <person name="Lombard V."/>
            <person name="Magnuson J."/>
            <person name="Maillard F."/>
            <person name="Morin E."/>
            <person name="Murat C."/>
            <person name="Nolan M."/>
            <person name="Ohm R."/>
            <person name="Pangilinan J."/>
            <person name="Pereira M."/>
            <person name="Perotto S."/>
            <person name="Peter M."/>
            <person name="Riley R."/>
            <person name="Sitrit Y."/>
            <person name="Stielow B."/>
            <person name="Szollosi G."/>
            <person name="Zifcakova L."/>
            <person name="Stursova M."/>
            <person name="Spatafora J.W."/>
            <person name="Tedersoo L."/>
            <person name="Vaario L.-M."/>
            <person name="Yamada A."/>
            <person name="Yan M."/>
            <person name="Wang P."/>
            <person name="Xu J."/>
            <person name="Bruns T."/>
            <person name="Baldrian P."/>
            <person name="Vilgalys R."/>
            <person name="Henrissat B."/>
            <person name="Grigoriev I.V."/>
            <person name="Hibbett D."/>
            <person name="Nagy L.G."/>
            <person name="Martin F.M."/>
        </authorList>
    </citation>
    <scope>NUCLEOTIDE SEQUENCE</scope>
    <source>
        <strain evidence="1">P2</strain>
    </source>
</reference>
<reference evidence="1" key="2">
    <citation type="journal article" date="2020" name="Nat. Commun.">
        <title>Large-scale genome sequencing of mycorrhizal fungi provides insights into the early evolution of symbiotic traits.</title>
        <authorList>
            <person name="Miyauchi S."/>
            <person name="Kiss E."/>
            <person name="Kuo A."/>
            <person name="Drula E."/>
            <person name="Kohler A."/>
            <person name="Sanchez-Garcia M."/>
            <person name="Morin E."/>
            <person name="Andreopoulos B."/>
            <person name="Barry K.W."/>
            <person name="Bonito G."/>
            <person name="Buee M."/>
            <person name="Carver A."/>
            <person name="Chen C."/>
            <person name="Cichocki N."/>
            <person name="Clum A."/>
            <person name="Culley D."/>
            <person name="Crous P.W."/>
            <person name="Fauchery L."/>
            <person name="Girlanda M."/>
            <person name="Hayes R.D."/>
            <person name="Keri Z."/>
            <person name="LaButti K."/>
            <person name="Lipzen A."/>
            <person name="Lombard V."/>
            <person name="Magnuson J."/>
            <person name="Maillard F."/>
            <person name="Murat C."/>
            <person name="Nolan M."/>
            <person name="Ohm R.A."/>
            <person name="Pangilinan J."/>
            <person name="Pereira M.F."/>
            <person name="Perotto S."/>
            <person name="Peter M."/>
            <person name="Pfister S."/>
            <person name="Riley R."/>
            <person name="Sitrit Y."/>
            <person name="Stielow J.B."/>
            <person name="Szollosi G."/>
            <person name="Zifcakova L."/>
            <person name="Stursova M."/>
            <person name="Spatafora J.W."/>
            <person name="Tedersoo L."/>
            <person name="Vaario L.M."/>
            <person name="Yamada A."/>
            <person name="Yan M."/>
            <person name="Wang P."/>
            <person name="Xu J."/>
            <person name="Bruns T."/>
            <person name="Baldrian P."/>
            <person name="Vilgalys R."/>
            <person name="Dunand C."/>
            <person name="Henrissat B."/>
            <person name="Grigoriev I.V."/>
            <person name="Hibbett D."/>
            <person name="Nagy L.G."/>
            <person name="Martin F.M."/>
        </authorList>
    </citation>
    <scope>NUCLEOTIDE SEQUENCE</scope>
    <source>
        <strain evidence="1">P2</strain>
    </source>
</reference>
<evidence type="ECO:0000313" key="1">
    <source>
        <dbReference type="EMBL" id="KAF9645310.1"/>
    </source>
</evidence>